<dbReference type="InterPro" id="IPR023393">
    <property type="entry name" value="START-like_dom_sf"/>
</dbReference>
<dbReference type="InterPro" id="IPR052006">
    <property type="entry name" value="MLP-like"/>
</dbReference>
<dbReference type="Pfam" id="PF00407">
    <property type="entry name" value="Bet_v_1"/>
    <property type="match status" value="1"/>
</dbReference>
<comment type="similarity">
    <text evidence="1">Belongs to the MLP family.</text>
</comment>
<protein>
    <submittedName>
        <fullName evidence="3">MLP-like protein 328</fullName>
    </submittedName>
</protein>
<dbReference type="PANTHER" id="PTHR31338:SF20">
    <property type="entry name" value="BET V I_MAJOR LATEX PROTEIN DOMAIN-CONTAINING PROTEIN"/>
    <property type="match status" value="1"/>
</dbReference>
<dbReference type="InterPro" id="IPR000916">
    <property type="entry name" value="Bet_v_I/MLP"/>
</dbReference>
<evidence type="ECO:0000256" key="1">
    <source>
        <dbReference type="ARBA" id="ARBA00038242"/>
    </source>
</evidence>
<comment type="caution">
    <text evidence="3">The sequence shown here is derived from an EMBL/GenBank/DDBJ whole genome shotgun (WGS) entry which is preliminary data.</text>
</comment>
<gene>
    <name evidence="3" type="ORF">D0Y65_052835</name>
</gene>
<accession>A0A445EZK5</accession>
<name>A0A445EZK5_GLYSO</name>
<dbReference type="GO" id="GO:0006952">
    <property type="term" value="P:defense response"/>
    <property type="evidence" value="ECO:0007669"/>
    <property type="project" value="InterPro"/>
</dbReference>
<dbReference type="PANTHER" id="PTHR31338">
    <property type="entry name" value="POLYKETIDE CYCLASE/DEHYDRASE AND LIPID TRANSPORT SUPERFAMILY PROTEIN"/>
    <property type="match status" value="1"/>
</dbReference>
<organism evidence="3 4">
    <name type="scientific">Glycine soja</name>
    <name type="common">Wild soybean</name>
    <dbReference type="NCBI Taxonomy" id="3848"/>
    <lineage>
        <taxon>Eukaryota</taxon>
        <taxon>Viridiplantae</taxon>
        <taxon>Streptophyta</taxon>
        <taxon>Embryophyta</taxon>
        <taxon>Tracheophyta</taxon>
        <taxon>Spermatophyta</taxon>
        <taxon>Magnoliopsida</taxon>
        <taxon>eudicotyledons</taxon>
        <taxon>Gunneridae</taxon>
        <taxon>Pentapetalae</taxon>
        <taxon>rosids</taxon>
        <taxon>fabids</taxon>
        <taxon>Fabales</taxon>
        <taxon>Fabaceae</taxon>
        <taxon>Papilionoideae</taxon>
        <taxon>50 kb inversion clade</taxon>
        <taxon>NPAAA clade</taxon>
        <taxon>indigoferoid/millettioid clade</taxon>
        <taxon>Phaseoleae</taxon>
        <taxon>Glycine</taxon>
        <taxon>Glycine subgen. Soja</taxon>
    </lineage>
</organism>
<evidence type="ECO:0000259" key="2">
    <source>
        <dbReference type="SMART" id="SM01037"/>
    </source>
</evidence>
<dbReference type="AlphaFoldDB" id="A0A445EZK5"/>
<dbReference type="Proteomes" id="UP000289340">
    <property type="component" value="Chromosome 20"/>
</dbReference>
<evidence type="ECO:0000313" key="3">
    <source>
        <dbReference type="EMBL" id="RZB42003.1"/>
    </source>
</evidence>
<sequence>MSQPDSLVAEIEVKTSADHFYDTLKGKKQHRIHDVAPHHIHKVEVHEGEWDKSGNIKVLTFADGDTVETLKERVDFDDENKKITYTILEGVMLKYYKSYKVIVHVLPKGDEHSLVKWTFLYEKVDHTAPEPTKYKDLVVKLTKNVEAHLVEAR</sequence>
<dbReference type="Gramene" id="XM_028364225.1">
    <property type="protein sequence ID" value="XP_028220026.1"/>
    <property type="gene ID" value="LOC114401648"/>
</dbReference>
<dbReference type="SUPFAM" id="SSF55961">
    <property type="entry name" value="Bet v1-like"/>
    <property type="match status" value="1"/>
</dbReference>
<dbReference type="Gene3D" id="3.30.530.20">
    <property type="match status" value="1"/>
</dbReference>
<dbReference type="SMR" id="A0A445EZK5"/>
<evidence type="ECO:0000313" key="4">
    <source>
        <dbReference type="Proteomes" id="UP000289340"/>
    </source>
</evidence>
<dbReference type="EMBL" id="QZWG01000020">
    <property type="protein sequence ID" value="RZB42003.1"/>
    <property type="molecule type" value="Genomic_DNA"/>
</dbReference>
<dbReference type="SMART" id="SM01037">
    <property type="entry name" value="Bet_v_1"/>
    <property type="match status" value="1"/>
</dbReference>
<feature type="domain" description="Bet v I/Major latex protein" evidence="2">
    <location>
        <begin position="2"/>
        <end position="152"/>
    </location>
</feature>
<reference evidence="3 4" key="1">
    <citation type="submission" date="2018-09" db="EMBL/GenBank/DDBJ databases">
        <title>A high-quality reference genome of wild soybean provides a powerful tool to mine soybean genomes.</title>
        <authorList>
            <person name="Xie M."/>
            <person name="Chung C.Y.L."/>
            <person name="Li M.-W."/>
            <person name="Wong F.-L."/>
            <person name="Chan T.-F."/>
            <person name="Lam H.-M."/>
        </authorList>
    </citation>
    <scope>NUCLEOTIDE SEQUENCE [LARGE SCALE GENOMIC DNA]</scope>
    <source>
        <strain evidence="4">cv. W05</strain>
        <tissue evidence="3">Hypocotyl of etiolated seedlings</tissue>
    </source>
</reference>
<dbReference type="CDD" id="cd07816">
    <property type="entry name" value="Bet_v1-like"/>
    <property type="match status" value="1"/>
</dbReference>
<keyword evidence="4" id="KW-1185">Reference proteome</keyword>
<proteinExistence type="inferred from homology"/>